<reference evidence="2 3" key="3">
    <citation type="journal article" date="2013" name="Rice">
        <title>Improvement of the Oryza sativa Nipponbare reference genome using next generation sequence and optical map data.</title>
        <authorList>
            <person name="Kawahara Y."/>
            <person name="de la Bastide M."/>
            <person name="Hamilton J.P."/>
            <person name="Kanamori H."/>
            <person name="McCombie W.R."/>
            <person name="Ouyang S."/>
            <person name="Schwartz D.C."/>
            <person name="Tanaka T."/>
            <person name="Wu J."/>
            <person name="Zhou S."/>
            <person name="Childs K.L."/>
            <person name="Davidson R.M."/>
            <person name="Lin H."/>
            <person name="Quesada-Ocampo L."/>
            <person name="Vaillancourt B."/>
            <person name="Sakai H."/>
            <person name="Lee S.S."/>
            <person name="Kim J."/>
            <person name="Numa H."/>
            <person name="Itoh T."/>
            <person name="Buell C.R."/>
            <person name="Matsumoto T."/>
        </authorList>
    </citation>
    <scope>NUCLEOTIDE SEQUENCE [LARGE SCALE GENOMIC DNA]</scope>
    <source>
        <strain evidence="3">cv. Nipponbare</strain>
    </source>
</reference>
<evidence type="ECO:0000313" key="2">
    <source>
        <dbReference type="EMBL" id="BAT05879.1"/>
    </source>
</evidence>
<dbReference type="AlphaFoldDB" id="A0A0P0XH19"/>
<reference evidence="2 3" key="2">
    <citation type="journal article" date="2013" name="Plant Cell Physiol.">
        <title>Rice Annotation Project Database (RAP-DB): an integrative and interactive database for rice genomics.</title>
        <authorList>
            <person name="Sakai H."/>
            <person name="Lee S.S."/>
            <person name="Tanaka T."/>
            <person name="Numa H."/>
            <person name="Kim J."/>
            <person name="Kawahara Y."/>
            <person name="Wakimoto H."/>
            <person name="Yang C.C."/>
            <person name="Iwamoto M."/>
            <person name="Abe T."/>
            <person name="Yamada Y."/>
            <person name="Muto A."/>
            <person name="Inokuchi H."/>
            <person name="Ikemura T."/>
            <person name="Matsumoto T."/>
            <person name="Sasaki T."/>
            <person name="Itoh T."/>
        </authorList>
    </citation>
    <scope>NUCLEOTIDE SEQUENCE [LARGE SCALE GENOMIC DNA]</scope>
    <source>
        <strain evidence="3">cv. Nipponbare</strain>
    </source>
</reference>
<feature type="compositionally biased region" description="Basic and acidic residues" evidence="1">
    <location>
        <begin position="22"/>
        <end position="34"/>
    </location>
</feature>
<evidence type="ECO:0000313" key="3">
    <source>
        <dbReference type="Proteomes" id="UP000059680"/>
    </source>
</evidence>
<organism evidence="2 3">
    <name type="scientific">Oryza sativa subsp. japonica</name>
    <name type="common">Rice</name>
    <dbReference type="NCBI Taxonomy" id="39947"/>
    <lineage>
        <taxon>Eukaryota</taxon>
        <taxon>Viridiplantae</taxon>
        <taxon>Streptophyta</taxon>
        <taxon>Embryophyta</taxon>
        <taxon>Tracheophyta</taxon>
        <taxon>Spermatophyta</taxon>
        <taxon>Magnoliopsida</taxon>
        <taxon>Liliopsida</taxon>
        <taxon>Poales</taxon>
        <taxon>Poaceae</taxon>
        <taxon>BOP clade</taxon>
        <taxon>Oryzoideae</taxon>
        <taxon>Oryzeae</taxon>
        <taxon>Oryzinae</taxon>
        <taxon>Oryza</taxon>
        <taxon>Oryza sativa</taxon>
    </lineage>
</organism>
<proteinExistence type="predicted"/>
<name>A0A0P0XH19_ORYSJ</name>
<dbReference type="EMBL" id="AP014964">
    <property type="protein sequence ID" value="BAT05879.1"/>
    <property type="molecule type" value="Genomic_DNA"/>
</dbReference>
<dbReference type="PaxDb" id="39947-A0A0P0XH19"/>
<evidence type="ECO:0000256" key="1">
    <source>
        <dbReference type="SAM" id="MobiDB-lite"/>
    </source>
</evidence>
<protein>
    <submittedName>
        <fullName evidence="2">Os08g0475600 protein</fullName>
    </submittedName>
</protein>
<dbReference type="Proteomes" id="UP000059680">
    <property type="component" value="Chromosome 8"/>
</dbReference>
<accession>A0A0P0XH19</accession>
<sequence length="84" mass="9296">MRVWRRARRPKVIARGKRGRRQREEDMADLDQRRFPGSSSSGSGGGRSGEAALGVLPPEQGLEKTRWWLPSVIAAGKRGDVPAE</sequence>
<keyword evidence="3" id="KW-1185">Reference proteome</keyword>
<dbReference type="InParanoid" id="A0A0P0XH19"/>
<feature type="compositionally biased region" description="Basic residues" evidence="1">
    <location>
        <begin position="1"/>
        <end position="21"/>
    </location>
</feature>
<gene>
    <name evidence="2" type="ordered locus">Os08g0475600</name>
    <name evidence="2" type="ORF">OSNPB_080475600</name>
</gene>
<reference evidence="3" key="1">
    <citation type="journal article" date="2005" name="Nature">
        <title>The map-based sequence of the rice genome.</title>
        <authorList>
            <consortium name="International rice genome sequencing project (IRGSP)"/>
            <person name="Matsumoto T."/>
            <person name="Wu J."/>
            <person name="Kanamori H."/>
            <person name="Katayose Y."/>
            <person name="Fujisawa M."/>
            <person name="Namiki N."/>
            <person name="Mizuno H."/>
            <person name="Yamamoto K."/>
            <person name="Antonio B.A."/>
            <person name="Baba T."/>
            <person name="Sakata K."/>
            <person name="Nagamura Y."/>
            <person name="Aoki H."/>
            <person name="Arikawa K."/>
            <person name="Arita K."/>
            <person name="Bito T."/>
            <person name="Chiden Y."/>
            <person name="Fujitsuka N."/>
            <person name="Fukunaka R."/>
            <person name="Hamada M."/>
            <person name="Harada C."/>
            <person name="Hayashi A."/>
            <person name="Hijishita S."/>
            <person name="Honda M."/>
            <person name="Hosokawa S."/>
            <person name="Ichikawa Y."/>
            <person name="Idonuma A."/>
            <person name="Iijima M."/>
            <person name="Ikeda M."/>
            <person name="Ikeno M."/>
            <person name="Ito K."/>
            <person name="Ito S."/>
            <person name="Ito T."/>
            <person name="Ito Y."/>
            <person name="Ito Y."/>
            <person name="Iwabuchi A."/>
            <person name="Kamiya K."/>
            <person name="Karasawa W."/>
            <person name="Kurita K."/>
            <person name="Katagiri S."/>
            <person name="Kikuta A."/>
            <person name="Kobayashi H."/>
            <person name="Kobayashi N."/>
            <person name="Machita K."/>
            <person name="Maehara T."/>
            <person name="Masukawa M."/>
            <person name="Mizubayashi T."/>
            <person name="Mukai Y."/>
            <person name="Nagasaki H."/>
            <person name="Nagata Y."/>
            <person name="Naito S."/>
            <person name="Nakashima M."/>
            <person name="Nakama Y."/>
            <person name="Nakamichi Y."/>
            <person name="Nakamura M."/>
            <person name="Meguro A."/>
            <person name="Negishi M."/>
            <person name="Ohta I."/>
            <person name="Ohta T."/>
            <person name="Okamoto M."/>
            <person name="Ono N."/>
            <person name="Saji S."/>
            <person name="Sakaguchi M."/>
            <person name="Sakai K."/>
            <person name="Shibata M."/>
            <person name="Shimokawa T."/>
            <person name="Song J."/>
            <person name="Takazaki Y."/>
            <person name="Terasawa K."/>
            <person name="Tsugane M."/>
            <person name="Tsuji K."/>
            <person name="Ueda S."/>
            <person name="Waki K."/>
            <person name="Yamagata H."/>
            <person name="Yamamoto M."/>
            <person name="Yamamoto S."/>
            <person name="Yamane H."/>
            <person name="Yoshiki S."/>
            <person name="Yoshihara R."/>
            <person name="Yukawa K."/>
            <person name="Zhong H."/>
            <person name="Yano M."/>
            <person name="Yuan Q."/>
            <person name="Ouyang S."/>
            <person name="Liu J."/>
            <person name="Jones K.M."/>
            <person name="Gansberger K."/>
            <person name="Moffat K."/>
            <person name="Hill J."/>
            <person name="Bera J."/>
            <person name="Fadrosh D."/>
            <person name="Jin S."/>
            <person name="Johri S."/>
            <person name="Kim M."/>
            <person name="Overton L."/>
            <person name="Reardon M."/>
            <person name="Tsitrin T."/>
            <person name="Vuong H."/>
            <person name="Weaver B."/>
            <person name="Ciecko A."/>
            <person name="Tallon L."/>
            <person name="Jackson J."/>
            <person name="Pai G."/>
            <person name="Aken S.V."/>
            <person name="Utterback T."/>
            <person name="Reidmuller S."/>
            <person name="Feldblyum T."/>
            <person name="Hsiao J."/>
            <person name="Zismann V."/>
            <person name="Iobst S."/>
            <person name="de Vazeille A.R."/>
            <person name="Buell C.R."/>
            <person name="Ying K."/>
            <person name="Li Y."/>
            <person name="Lu T."/>
            <person name="Huang Y."/>
            <person name="Zhao Q."/>
            <person name="Feng Q."/>
            <person name="Zhang L."/>
            <person name="Zhu J."/>
            <person name="Weng Q."/>
            <person name="Mu J."/>
            <person name="Lu Y."/>
            <person name="Fan D."/>
            <person name="Liu Y."/>
            <person name="Guan J."/>
            <person name="Zhang Y."/>
            <person name="Yu S."/>
            <person name="Liu X."/>
            <person name="Zhang Y."/>
            <person name="Hong G."/>
            <person name="Han B."/>
            <person name="Choisne N."/>
            <person name="Demange N."/>
            <person name="Orjeda G."/>
            <person name="Samain S."/>
            <person name="Cattolico L."/>
            <person name="Pelletier E."/>
            <person name="Couloux A."/>
            <person name="Segurens B."/>
            <person name="Wincker P."/>
            <person name="D'Hont A."/>
            <person name="Scarpelli C."/>
            <person name="Weissenbach J."/>
            <person name="Salanoubat M."/>
            <person name="Quetier F."/>
            <person name="Yu Y."/>
            <person name="Kim H.R."/>
            <person name="Rambo T."/>
            <person name="Currie J."/>
            <person name="Collura K."/>
            <person name="Luo M."/>
            <person name="Yang T."/>
            <person name="Ammiraju J.S.S."/>
            <person name="Engler F."/>
            <person name="Soderlund C."/>
            <person name="Wing R.A."/>
            <person name="Palmer L.E."/>
            <person name="de la Bastide M."/>
            <person name="Spiegel L."/>
            <person name="Nascimento L."/>
            <person name="Zutavern T."/>
            <person name="O'Shaughnessy A."/>
            <person name="Dike S."/>
            <person name="Dedhia N."/>
            <person name="Preston R."/>
            <person name="Balija V."/>
            <person name="McCombie W.R."/>
            <person name="Chow T."/>
            <person name="Chen H."/>
            <person name="Chung M."/>
            <person name="Chen C."/>
            <person name="Shaw J."/>
            <person name="Wu H."/>
            <person name="Hsiao K."/>
            <person name="Chao Y."/>
            <person name="Chu M."/>
            <person name="Cheng C."/>
            <person name="Hour A."/>
            <person name="Lee P."/>
            <person name="Lin S."/>
            <person name="Lin Y."/>
            <person name="Liou J."/>
            <person name="Liu S."/>
            <person name="Hsing Y."/>
            <person name="Raghuvanshi S."/>
            <person name="Mohanty A."/>
            <person name="Bharti A.K."/>
            <person name="Gaur A."/>
            <person name="Gupta V."/>
            <person name="Kumar D."/>
            <person name="Ravi V."/>
            <person name="Vij S."/>
            <person name="Kapur A."/>
            <person name="Khurana P."/>
            <person name="Khurana P."/>
            <person name="Khurana J.P."/>
            <person name="Tyagi A.K."/>
            <person name="Gaikwad K."/>
            <person name="Singh A."/>
            <person name="Dalal V."/>
            <person name="Srivastava S."/>
            <person name="Dixit A."/>
            <person name="Pal A.K."/>
            <person name="Ghazi I.A."/>
            <person name="Yadav M."/>
            <person name="Pandit A."/>
            <person name="Bhargava A."/>
            <person name="Sureshbabu K."/>
            <person name="Batra K."/>
            <person name="Sharma T.R."/>
            <person name="Mohapatra T."/>
            <person name="Singh N.K."/>
            <person name="Messing J."/>
            <person name="Nelson A.B."/>
            <person name="Fuks G."/>
            <person name="Kavchok S."/>
            <person name="Keizer G."/>
            <person name="Linton E."/>
            <person name="Llaca V."/>
            <person name="Song R."/>
            <person name="Tanyolac B."/>
            <person name="Young S."/>
            <person name="Ho-Il K."/>
            <person name="Hahn J.H."/>
            <person name="Sangsakoo G."/>
            <person name="Vanavichit A."/>
            <person name="de Mattos Luiz.A.T."/>
            <person name="Zimmer P.D."/>
            <person name="Malone G."/>
            <person name="Dellagostin O."/>
            <person name="de Oliveira A.C."/>
            <person name="Bevan M."/>
            <person name="Bancroft I."/>
            <person name="Minx P."/>
            <person name="Cordum H."/>
            <person name="Wilson R."/>
            <person name="Cheng Z."/>
            <person name="Jin W."/>
            <person name="Jiang J."/>
            <person name="Leong S.A."/>
            <person name="Iwama H."/>
            <person name="Gojobori T."/>
            <person name="Itoh T."/>
            <person name="Niimura Y."/>
            <person name="Fujii Y."/>
            <person name="Habara T."/>
            <person name="Sakai H."/>
            <person name="Sato Y."/>
            <person name="Wilson G."/>
            <person name="Kumar K."/>
            <person name="McCouch S."/>
            <person name="Juretic N."/>
            <person name="Hoen D."/>
            <person name="Wright S."/>
            <person name="Bruskiewich R."/>
            <person name="Bureau T."/>
            <person name="Miyao A."/>
            <person name="Hirochika H."/>
            <person name="Nishikawa T."/>
            <person name="Kadowaki K."/>
            <person name="Sugiura M."/>
            <person name="Burr B."/>
            <person name="Sasaki T."/>
        </authorList>
    </citation>
    <scope>NUCLEOTIDE SEQUENCE [LARGE SCALE GENOMIC DNA]</scope>
    <source>
        <strain evidence="3">cv. Nipponbare</strain>
    </source>
</reference>
<feature type="region of interest" description="Disordered" evidence="1">
    <location>
        <begin position="1"/>
        <end position="57"/>
    </location>
</feature>